<evidence type="ECO:0000313" key="3">
    <source>
        <dbReference type="Proteomes" id="UP001148932"/>
    </source>
</evidence>
<feature type="transmembrane region" description="Helical" evidence="1">
    <location>
        <begin position="44"/>
        <end position="66"/>
    </location>
</feature>
<gene>
    <name evidence="2" type="ORF">OIN59_17215</name>
</gene>
<keyword evidence="1" id="KW-0812">Transmembrane</keyword>
<keyword evidence="1" id="KW-0472">Membrane</keyword>
<sequence length="114" mass="12294">MYEIWLMLNILWEIALGVWPLLVGGALLWLALMGMAWRATGARWSAGFLPALLTGVVVAVAAFMVLPGSLHSTLSDMGYWLDWAALLGLAAAVGGAVSAFAWPLLVWRRGRVQA</sequence>
<dbReference type="EMBL" id="JAPCKI010000010">
    <property type="protein sequence ID" value="MDD2179179.1"/>
    <property type="molecule type" value="Genomic_DNA"/>
</dbReference>
<feature type="transmembrane region" description="Helical" evidence="1">
    <location>
        <begin position="86"/>
        <end position="107"/>
    </location>
</feature>
<evidence type="ECO:0000256" key="1">
    <source>
        <dbReference type="SAM" id="Phobius"/>
    </source>
</evidence>
<dbReference type="Proteomes" id="UP001148932">
    <property type="component" value="Unassembled WGS sequence"/>
</dbReference>
<name>A0ABT5RZQ1_9BURK</name>
<proteinExistence type="predicted"/>
<protein>
    <submittedName>
        <fullName evidence="2">Uncharacterized protein</fullName>
    </submittedName>
</protein>
<dbReference type="RefSeq" id="WP_274112291.1">
    <property type="nucleotide sequence ID" value="NZ_JAPCKI010000010.1"/>
</dbReference>
<comment type="caution">
    <text evidence="2">The sequence shown here is derived from an EMBL/GenBank/DDBJ whole genome shotgun (WGS) entry which is preliminary data.</text>
</comment>
<reference evidence="2" key="1">
    <citation type="submission" date="2022-10" db="EMBL/GenBank/DDBJ databases">
        <title>Description of microaerobic benzene degrading bacteria.</title>
        <authorList>
            <person name="Bedics A."/>
            <person name="Tancsics A."/>
            <person name="Banerjee S."/>
        </authorList>
    </citation>
    <scope>NUCLEOTIDE SEQUENCE</scope>
    <source>
        <strain evidence="2">D2M1</strain>
    </source>
</reference>
<keyword evidence="3" id="KW-1185">Reference proteome</keyword>
<organism evidence="2 3">
    <name type="scientific">Acidovorax benzenivorans</name>
    <dbReference type="NCBI Taxonomy" id="2987520"/>
    <lineage>
        <taxon>Bacteria</taxon>
        <taxon>Pseudomonadati</taxon>
        <taxon>Pseudomonadota</taxon>
        <taxon>Betaproteobacteria</taxon>
        <taxon>Burkholderiales</taxon>
        <taxon>Comamonadaceae</taxon>
        <taxon>Acidovorax</taxon>
    </lineage>
</organism>
<accession>A0ABT5RZQ1</accession>
<feature type="transmembrane region" description="Helical" evidence="1">
    <location>
        <begin position="6"/>
        <end position="32"/>
    </location>
</feature>
<keyword evidence="1" id="KW-1133">Transmembrane helix</keyword>
<evidence type="ECO:0000313" key="2">
    <source>
        <dbReference type="EMBL" id="MDD2179179.1"/>
    </source>
</evidence>